<reference evidence="2 3" key="1">
    <citation type="submission" date="2017-09" db="EMBL/GenBank/DDBJ databases">
        <title>WGS assembly of Aquilegia coerulea Goldsmith.</title>
        <authorList>
            <person name="Hodges S."/>
            <person name="Kramer E."/>
            <person name="Nordborg M."/>
            <person name="Tomkins J."/>
            <person name="Borevitz J."/>
            <person name="Derieg N."/>
            <person name="Yan J."/>
            <person name="Mihaltcheva S."/>
            <person name="Hayes R.D."/>
            <person name="Rokhsar D."/>
        </authorList>
    </citation>
    <scope>NUCLEOTIDE SEQUENCE [LARGE SCALE GENOMIC DNA]</scope>
    <source>
        <strain evidence="3">cv. Goldsmith</strain>
    </source>
</reference>
<dbReference type="CDD" id="cd22164">
    <property type="entry name" value="F-box_AtSKIP19-like"/>
    <property type="match status" value="1"/>
</dbReference>
<sequence>MVTATVEEEEEKQEQEQMRDWLELPRDVICLILMKLGPIGILYGTAQSVCSLWRNLSKEPHLYQSINVLKNVSEFSPKVDYFDSYSIPNMIKEEVVDRSNGQLVEICLEKEGTDGLLHYIVDKSTSLKCLRLLFCYLVSRNGLMEIIRKVPLLEKLELYRTSFSVNVIAEIGQWCPRLNYLVLSCQYFPISDKQAFAIAKNMPNLHSLHLYGNSLTNNGIETILEGCPYLEHLEMRRCYKMDVRGELLKKCLERLKIFRYSNDPATDYEFDFDVVSYLADVISDSTDEE</sequence>
<dbReference type="Pfam" id="PF00646">
    <property type="entry name" value="F-box"/>
    <property type="match status" value="1"/>
</dbReference>
<dbReference type="PANTHER" id="PTHR38926:SF2">
    <property type="entry name" value="F-BOX_LRR-REPEAT PROTEIN 21-RELATED"/>
    <property type="match status" value="1"/>
</dbReference>
<organism evidence="2 3">
    <name type="scientific">Aquilegia coerulea</name>
    <name type="common">Rocky mountain columbine</name>
    <dbReference type="NCBI Taxonomy" id="218851"/>
    <lineage>
        <taxon>Eukaryota</taxon>
        <taxon>Viridiplantae</taxon>
        <taxon>Streptophyta</taxon>
        <taxon>Embryophyta</taxon>
        <taxon>Tracheophyta</taxon>
        <taxon>Spermatophyta</taxon>
        <taxon>Magnoliopsida</taxon>
        <taxon>Ranunculales</taxon>
        <taxon>Ranunculaceae</taxon>
        <taxon>Thalictroideae</taxon>
        <taxon>Aquilegia</taxon>
    </lineage>
</organism>
<dbReference type="SUPFAM" id="SSF81383">
    <property type="entry name" value="F-box domain"/>
    <property type="match status" value="1"/>
</dbReference>
<dbReference type="OrthoDB" id="2095648at2759"/>
<keyword evidence="3" id="KW-1185">Reference proteome</keyword>
<protein>
    <recommendedName>
        <fullName evidence="1">F-box domain-containing protein</fullName>
    </recommendedName>
</protein>
<dbReference type="FunCoup" id="A0A2G5D194">
    <property type="interactions" value="1042"/>
</dbReference>
<dbReference type="InParanoid" id="A0A2G5D194"/>
<feature type="domain" description="F-box" evidence="1">
    <location>
        <begin position="21"/>
        <end position="64"/>
    </location>
</feature>
<dbReference type="Proteomes" id="UP000230069">
    <property type="component" value="Unassembled WGS sequence"/>
</dbReference>
<dbReference type="SMART" id="SM00367">
    <property type="entry name" value="LRR_CC"/>
    <property type="match status" value="4"/>
</dbReference>
<dbReference type="InterPro" id="IPR036047">
    <property type="entry name" value="F-box-like_dom_sf"/>
</dbReference>
<dbReference type="Gene3D" id="3.80.10.10">
    <property type="entry name" value="Ribonuclease Inhibitor"/>
    <property type="match status" value="1"/>
</dbReference>
<dbReference type="InterPro" id="IPR001810">
    <property type="entry name" value="F-box_dom"/>
</dbReference>
<accession>A0A2G5D194</accession>
<dbReference type="InterPro" id="IPR006553">
    <property type="entry name" value="Leu-rich_rpt_Cys-con_subtyp"/>
</dbReference>
<name>A0A2G5D194_AQUCA</name>
<dbReference type="PANTHER" id="PTHR38926">
    <property type="entry name" value="F-BOX DOMAIN CONTAINING PROTEIN, EXPRESSED"/>
    <property type="match status" value="1"/>
</dbReference>
<proteinExistence type="predicted"/>
<gene>
    <name evidence="2" type="ORF">AQUCO_03000112v1</name>
</gene>
<evidence type="ECO:0000259" key="1">
    <source>
        <dbReference type="Pfam" id="PF00646"/>
    </source>
</evidence>
<evidence type="ECO:0000313" key="3">
    <source>
        <dbReference type="Proteomes" id="UP000230069"/>
    </source>
</evidence>
<dbReference type="EMBL" id="KZ305047">
    <property type="protein sequence ID" value="PIA37289.1"/>
    <property type="molecule type" value="Genomic_DNA"/>
</dbReference>
<dbReference type="AlphaFoldDB" id="A0A2G5D194"/>
<dbReference type="InterPro" id="IPR032675">
    <property type="entry name" value="LRR_dom_sf"/>
</dbReference>
<dbReference type="SUPFAM" id="SSF52047">
    <property type="entry name" value="RNI-like"/>
    <property type="match status" value="1"/>
</dbReference>
<dbReference type="STRING" id="218851.A0A2G5D194"/>
<evidence type="ECO:0000313" key="2">
    <source>
        <dbReference type="EMBL" id="PIA37289.1"/>
    </source>
</evidence>